<sequence>MGGIYKCAIFNIREKAMMHAFKVICRKFAAINKNKICSHASIFLTGLNRNRSFENTSLDDYLLQAKDFRELF</sequence>
<reference evidence="1 2" key="1">
    <citation type="submission" date="2014-06" db="EMBL/GenBank/DDBJ databases">
        <title>Whole Genome Sequences of Three Symbiotic Endozoicomonas Bacteria.</title>
        <authorList>
            <person name="Neave M.J."/>
            <person name="Apprill A."/>
            <person name="Voolstra C.R."/>
        </authorList>
    </citation>
    <scope>NUCLEOTIDE SEQUENCE [LARGE SCALE GENOMIC DNA]</scope>
    <source>
        <strain evidence="1 2">LMG 24815</strain>
    </source>
</reference>
<accession>A0A081N3J4</accession>
<proteinExistence type="predicted"/>
<protein>
    <submittedName>
        <fullName evidence="1">Uncharacterized protein</fullName>
    </submittedName>
</protein>
<dbReference type="AlphaFoldDB" id="A0A081N3J4"/>
<dbReference type="EMBL" id="JOKG01000004">
    <property type="protein sequence ID" value="KEQ13017.1"/>
    <property type="molecule type" value="Genomic_DNA"/>
</dbReference>
<evidence type="ECO:0000313" key="2">
    <source>
        <dbReference type="Proteomes" id="UP000028006"/>
    </source>
</evidence>
<name>A0A081N3J4_9GAMM</name>
<comment type="caution">
    <text evidence="1">The sequence shown here is derived from an EMBL/GenBank/DDBJ whole genome shotgun (WGS) entry which is preliminary data.</text>
</comment>
<evidence type="ECO:0000313" key="1">
    <source>
        <dbReference type="EMBL" id="KEQ13017.1"/>
    </source>
</evidence>
<organism evidence="1 2">
    <name type="scientific">Endozoicomonas montiporae</name>
    <dbReference type="NCBI Taxonomy" id="1027273"/>
    <lineage>
        <taxon>Bacteria</taxon>
        <taxon>Pseudomonadati</taxon>
        <taxon>Pseudomonadota</taxon>
        <taxon>Gammaproteobacteria</taxon>
        <taxon>Oceanospirillales</taxon>
        <taxon>Endozoicomonadaceae</taxon>
        <taxon>Endozoicomonas</taxon>
    </lineage>
</organism>
<dbReference type="Proteomes" id="UP000028006">
    <property type="component" value="Unassembled WGS sequence"/>
</dbReference>
<gene>
    <name evidence="1" type="ORF">GZ77_21605</name>
</gene>
<keyword evidence="2" id="KW-1185">Reference proteome</keyword>